<evidence type="ECO:0000259" key="12">
    <source>
        <dbReference type="PROSITE" id="PS50262"/>
    </source>
</evidence>
<proteinExistence type="inferred from homology"/>
<keyword evidence="8 10" id="KW-0675">Receptor</keyword>
<feature type="transmembrane region" description="Helical" evidence="11">
    <location>
        <begin position="183"/>
        <end position="202"/>
    </location>
</feature>
<evidence type="ECO:0000256" key="7">
    <source>
        <dbReference type="ARBA" id="ARBA00023157"/>
    </source>
</evidence>
<dbReference type="SMART" id="SM01381">
    <property type="entry name" value="7TM_GPCR_Srsx"/>
    <property type="match status" value="1"/>
</dbReference>
<feature type="transmembrane region" description="Helical" evidence="11">
    <location>
        <begin position="97"/>
        <end position="115"/>
    </location>
</feature>
<dbReference type="CDD" id="cd15097">
    <property type="entry name" value="7tmA_Gal2_Gal3_R"/>
    <property type="match status" value="1"/>
</dbReference>
<protein>
    <submittedName>
        <fullName evidence="13">GALR2 protein</fullName>
    </submittedName>
</protein>
<keyword evidence="7" id="KW-1015">Disulfide bond</keyword>
<dbReference type="PROSITE" id="PS50262">
    <property type="entry name" value="G_PROTEIN_RECEP_F1_2"/>
    <property type="match status" value="1"/>
</dbReference>
<dbReference type="PRINTS" id="PR00237">
    <property type="entry name" value="GPCRRHODOPSN"/>
</dbReference>
<dbReference type="Pfam" id="PF00001">
    <property type="entry name" value="7tm_1"/>
    <property type="match status" value="1"/>
</dbReference>
<feature type="non-terminal residue" evidence="13">
    <location>
        <position position="1"/>
    </location>
</feature>
<evidence type="ECO:0000313" key="13">
    <source>
        <dbReference type="EMBL" id="NWI59861.1"/>
    </source>
</evidence>
<feature type="transmembrane region" description="Helical" evidence="11">
    <location>
        <begin position="136"/>
        <end position="155"/>
    </location>
</feature>
<dbReference type="PROSITE" id="PS00237">
    <property type="entry name" value="G_PROTEIN_RECEP_F1_1"/>
    <property type="match status" value="1"/>
</dbReference>
<evidence type="ECO:0000256" key="9">
    <source>
        <dbReference type="ARBA" id="ARBA00023224"/>
    </source>
</evidence>
<feature type="transmembrane region" description="Helical" evidence="11">
    <location>
        <begin position="231"/>
        <end position="257"/>
    </location>
</feature>
<feature type="non-terminal residue" evidence="13">
    <location>
        <position position="402"/>
    </location>
</feature>
<evidence type="ECO:0000313" key="14">
    <source>
        <dbReference type="Proteomes" id="UP000642973"/>
    </source>
</evidence>
<evidence type="ECO:0000256" key="4">
    <source>
        <dbReference type="ARBA" id="ARBA00022989"/>
    </source>
</evidence>
<keyword evidence="6 11" id="KW-0472">Membrane</keyword>
<dbReference type="GO" id="GO:0005886">
    <property type="term" value="C:plasma membrane"/>
    <property type="evidence" value="ECO:0007669"/>
    <property type="project" value="TreeGrafter"/>
</dbReference>
<sequence length="402" mass="45926">MPEGWNISSDSLELRAAGIIVPIIFSLIFLVGTVGNGLVLAVLLRNGQVKYTTTNLFILNLAVADLCFIICCVPFQATIYTLDGWLFGAFACKAVHFLIYLTMYASSFTLAAVSIDRYLAIRYPLKSRDLRTSQNAGVAIVAIWSLSLLFAGPYLSYYQIIHYHGVPICVPIWEDQRRKVLDILTFVFGYLLPVTVVSLAYIRTVKFLWTSVDPIERISESQKAKRKVTKMIVAVAILFCLCWLPHHLVILCFWFGHFPFNRATYACRLASHCLSYTNSCLNPIVYALISKHFRKRFKQVFTCLFFQNQTRKKKRVGRQVHMVSVDRGFHRGNTEVIQAPENTRKRDHESGSRARAWTEQLQDAMVSVQKEMLEEESLAEACHSIDMTPLRGTQEFLTVHYR</sequence>
<comment type="subcellular location">
    <subcellularLocation>
        <location evidence="1">Membrane</location>
        <topology evidence="1">Multi-pass membrane protein</topology>
    </subcellularLocation>
</comment>
<keyword evidence="9 10" id="KW-0807">Transducer</keyword>
<dbReference type="Gene3D" id="1.20.1070.10">
    <property type="entry name" value="Rhodopsin 7-helix transmembrane proteins"/>
    <property type="match status" value="1"/>
</dbReference>
<dbReference type="Proteomes" id="UP000642973">
    <property type="component" value="Unassembled WGS sequence"/>
</dbReference>
<dbReference type="GO" id="GO:0004930">
    <property type="term" value="F:G protein-coupled receptor activity"/>
    <property type="evidence" value="ECO:0007669"/>
    <property type="project" value="UniProtKB-KW"/>
</dbReference>
<dbReference type="EMBL" id="WEIV01026446">
    <property type="protein sequence ID" value="NWI59861.1"/>
    <property type="molecule type" value="Genomic_DNA"/>
</dbReference>
<dbReference type="PANTHER" id="PTHR45695">
    <property type="entry name" value="LEUCOKININ RECEPTOR-RELATED"/>
    <property type="match status" value="1"/>
</dbReference>
<evidence type="ECO:0000256" key="3">
    <source>
        <dbReference type="ARBA" id="ARBA00022692"/>
    </source>
</evidence>
<dbReference type="SUPFAM" id="SSF81321">
    <property type="entry name" value="Family A G protein-coupled receptor-like"/>
    <property type="match status" value="1"/>
</dbReference>
<evidence type="ECO:0000256" key="5">
    <source>
        <dbReference type="ARBA" id="ARBA00023040"/>
    </source>
</evidence>
<evidence type="ECO:0000256" key="11">
    <source>
        <dbReference type="SAM" id="Phobius"/>
    </source>
</evidence>
<evidence type="ECO:0000256" key="6">
    <source>
        <dbReference type="ARBA" id="ARBA00023136"/>
    </source>
</evidence>
<feature type="transmembrane region" description="Helical" evidence="11">
    <location>
        <begin position="20"/>
        <end position="44"/>
    </location>
</feature>
<dbReference type="AlphaFoldDB" id="A0A851CQL6"/>
<dbReference type="InterPro" id="IPR017452">
    <property type="entry name" value="GPCR_Rhodpsn_7TM"/>
</dbReference>
<name>A0A851CQL6_CALVR</name>
<reference evidence="13" key="1">
    <citation type="submission" date="2019-10" db="EMBL/GenBank/DDBJ databases">
        <title>Bird 10,000 Genomes (B10K) Project - Family phase.</title>
        <authorList>
            <person name="Zhang G."/>
        </authorList>
    </citation>
    <scope>NUCLEOTIDE SEQUENCE</scope>
    <source>
        <strain evidence="13">B10K-DU-002-55</strain>
        <tissue evidence="13">Muscle</tissue>
    </source>
</reference>
<dbReference type="InterPro" id="IPR000405">
    <property type="entry name" value="Galanin_rcpt"/>
</dbReference>
<comment type="caution">
    <text evidence="13">The sequence shown here is derived from an EMBL/GenBank/DDBJ whole genome shotgun (WGS) entry which is preliminary data.</text>
</comment>
<dbReference type="InterPro" id="IPR000276">
    <property type="entry name" value="GPCR_Rhodpsn"/>
</dbReference>
<organism evidence="13 14">
    <name type="scientific">Calyptomena viridis</name>
    <name type="common">Lesser green broadbill</name>
    <dbReference type="NCBI Taxonomy" id="135972"/>
    <lineage>
        <taxon>Eukaryota</taxon>
        <taxon>Metazoa</taxon>
        <taxon>Chordata</taxon>
        <taxon>Craniata</taxon>
        <taxon>Vertebrata</taxon>
        <taxon>Euteleostomi</taxon>
        <taxon>Archelosauria</taxon>
        <taxon>Archosauria</taxon>
        <taxon>Dinosauria</taxon>
        <taxon>Saurischia</taxon>
        <taxon>Theropoda</taxon>
        <taxon>Coelurosauria</taxon>
        <taxon>Aves</taxon>
        <taxon>Neognathae</taxon>
        <taxon>Neoaves</taxon>
        <taxon>Telluraves</taxon>
        <taxon>Australaves</taxon>
        <taxon>Passeriformes</taxon>
        <taxon>Eurylaimidae</taxon>
        <taxon>Calyptomena</taxon>
    </lineage>
</organism>
<evidence type="ECO:0000256" key="1">
    <source>
        <dbReference type="ARBA" id="ARBA00004141"/>
    </source>
</evidence>
<dbReference type="FunFam" id="1.20.1070.10:FF:000092">
    <property type="entry name" value="Galanin receptor type 2"/>
    <property type="match status" value="1"/>
</dbReference>
<evidence type="ECO:0000256" key="2">
    <source>
        <dbReference type="ARBA" id="ARBA00010663"/>
    </source>
</evidence>
<accession>A0A851CQL6</accession>
<feature type="transmembrane region" description="Helical" evidence="11">
    <location>
        <begin position="56"/>
        <end position="77"/>
    </location>
</feature>
<evidence type="ECO:0000256" key="8">
    <source>
        <dbReference type="ARBA" id="ARBA00023170"/>
    </source>
</evidence>
<feature type="domain" description="G-protein coupled receptors family 1 profile" evidence="12">
    <location>
        <begin position="35"/>
        <end position="286"/>
    </location>
</feature>
<gene>
    <name evidence="13" type="primary">Galr2_2</name>
    <name evidence="13" type="ORF">CALVIR_R05665</name>
</gene>
<evidence type="ECO:0000256" key="10">
    <source>
        <dbReference type="RuleBase" id="RU000688"/>
    </source>
</evidence>
<comment type="similarity">
    <text evidence="2 10">Belongs to the G-protein coupled receptor 1 family.</text>
</comment>
<dbReference type="PANTHER" id="PTHR45695:SF33">
    <property type="entry name" value="GALANIN RECEPTOR 3"/>
    <property type="match status" value="1"/>
</dbReference>
<keyword evidence="3 10" id="KW-0812">Transmembrane</keyword>
<keyword evidence="5 10" id="KW-0297">G-protein coupled receptor</keyword>
<dbReference type="PRINTS" id="PR00663">
    <property type="entry name" value="GALANINR"/>
</dbReference>
<keyword evidence="4 11" id="KW-1133">Transmembrane helix</keyword>
<keyword evidence="14" id="KW-1185">Reference proteome</keyword>